<dbReference type="PANTHER" id="PTHR37283">
    <property type="entry name" value="PH DOMAIN-CONTAINING PROTEIN YHR131C"/>
    <property type="match status" value="1"/>
</dbReference>
<proteinExistence type="predicted"/>
<comment type="caution">
    <text evidence="1">The sequence shown here is derived from an EMBL/GenBank/DDBJ whole genome shotgun (WGS) entry which is preliminary data.</text>
</comment>
<dbReference type="Proteomes" id="UP000029867">
    <property type="component" value="Unassembled WGS sequence"/>
</dbReference>
<accession>A0A099P6U1</accession>
<reference evidence="2" key="1">
    <citation type="journal article" date="2014" name="Microb. Cell Fact.">
        <title>Exploiting Issatchenkia orientalis SD108 for succinic acid production.</title>
        <authorList>
            <person name="Xiao H."/>
            <person name="Shao Z."/>
            <person name="Jiang Y."/>
            <person name="Dole S."/>
            <person name="Zhao H."/>
        </authorList>
    </citation>
    <scope>NUCLEOTIDE SEQUENCE [LARGE SCALE GENOMIC DNA]</scope>
    <source>
        <strain evidence="2">SD108</strain>
    </source>
</reference>
<dbReference type="HOGENOM" id="CLU_479016_0_0_1"/>
<dbReference type="EMBL" id="JQFK01000001">
    <property type="protein sequence ID" value="KGK40773.1"/>
    <property type="molecule type" value="Genomic_DNA"/>
</dbReference>
<dbReference type="PANTHER" id="PTHR37283:SF1">
    <property type="entry name" value="PH DOMAIN-CONTAINING PROTEIN YHR131C"/>
    <property type="match status" value="1"/>
</dbReference>
<organism evidence="1 2">
    <name type="scientific">Pichia kudriavzevii</name>
    <name type="common">Yeast</name>
    <name type="synonym">Issatchenkia orientalis</name>
    <dbReference type="NCBI Taxonomy" id="4909"/>
    <lineage>
        <taxon>Eukaryota</taxon>
        <taxon>Fungi</taxon>
        <taxon>Dikarya</taxon>
        <taxon>Ascomycota</taxon>
        <taxon>Saccharomycotina</taxon>
        <taxon>Pichiomycetes</taxon>
        <taxon>Pichiales</taxon>
        <taxon>Pichiaceae</taxon>
        <taxon>Pichia</taxon>
    </lineage>
</organism>
<dbReference type="AlphaFoldDB" id="A0A099P6U1"/>
<name>A0A099P6U1_PICKU</name>
<dbReference type="VEuPathDB" id="FungiDB:C5L36_0A10480"/>
<protein>
    <submittedName>
        <fullName evidence="1">Uncharacterized protein</fullName>
    </submittedName>
</protein>
<sequence length="569" mass="63846">MDTSTPPPSYSVSEYLHQPPEYTPSVRHLSLVYLVDETHNDYMPSRGSPLPLLFEINSTQINFYNLKPQYARIVAYLFNDLNSSLVDPNLNVKSSKPYSKLNVLGHGIGSSTNLFSNFSCSDYDLQTPLSLQSPKPTHLSRPTSRNSSFSSISSIFSSRTQPNLPSSASLASSSSSTSFHAQKVPNEPPVPTSSISKFLDRFSLKKISSPLGKSPSFDEIVDYSKVSLSEKERNSQDLLHIYNLINWKPDIKDILDYEYTPQDAQLLNLKEGLYKSFSLQELSNFGNASDFHNKPFSLRLIFPTSQFVLVSYNARLYTTIFYKLNIARELSLDIDLRVPCPIDFCVPRRSRGSRNNRRTRRRIRASTSNSFSSLRSFGSNHANACTSGNLVSRMRTNSLLNDDLDDDDELDLTFMAQQEQEHSNRADATVQYQDQTQDHALNSGIPPHPVILEEDEVLSLLNDQILSLEPAQNVVSITSGVSSHTLSSTSVFSAAQVERSSTRITEFTDATTLSPISSRNESINIDTDNDVNYENTKLPIETDSNAEYRELVFAVRCIKSCKNKSKAWL</sequence>
<evidence type="ECO:0000313" key="2">
    <source>
        <dbReference type="Proteomes" id="UP000029867"/>
    </source>
</evidence>
<gene>
    <name evidence="1" type="ORF">JL09_g37</name>
</gene>
<evidence type="ECO:0000313" key="1">
    <source>
        <dbReference type="EMBL" id="KGK40773.1"/>
    </source>
</evidence>